<organism evidence="2 3">
    <name type="scientific">Exiguobacterium antarcticum</name>
    <dbReference type="NCBI Taxonomy" id="132920"/>
    <lineage>
        <taxon>Bacteria</taxon>
        <taxon>Bacillati</taxon>
        <taxon>Bacillota</taxon>
        <taxon>Bacilli</taxon>
        <taxon>Bacillales</taxon>
        <taxon>Bacillales Family XII. Incertae Sedis</taxon>
        <taxon>Exiguobacterium</taxon>
    </lineage>
</organism>
<evidence type="ECO:0000313" key="2">
    <source>
        <dbReference type="EMBL" id="MDI3233636.1"/>
    </source>
</evidence>
<protein>
    <submittedName>
        <fullName evidence="2">Uncharacterized protein</fullName>
    </submittedName>
</protein>
<keyword evidence="1" id="KW-0812">Transmembrane</keyword>
<name>A0ABT6R010_9BACL</name>
<proteinExistence type="predicted"/>
<keyword evidence="3" id="KW-1185">Reference proteome</keyword>
<accession>A0ABT6R010</accession>
<dbReference type="EMBL" id="JASBQV010000001">
    <property type="protein sequence ID" value="MDI3233636.1"/>
    <property type="molecule type" value="Genomic_DNA"/>
</dbReference>
<feature type="transmembrane region" description="Helical" evidence="1">
    <location>
        <begin position="47"/>
        <end position="66"/>
    </location>
</feature>
<sequence length="155" mass="18195">MSTPILTPRLMMRQRSMINFGYWLVIGLIGWTMLSFVTGLRDTLSNLPFYESVPLALAVILITGVVLKMARDEWWIRYLDRQTQFYIGHDTVLTWCLIIDSMWLIRKPMRRELRHLYKHITQTKTSQEAIETLATQLVERGVLIVYSRPKSDHPA</sequence>
<evidence type="ECO:0000256" key="1">
    <source>
        <dbReference type="SAM" id="Phobius"/>
    </source>
</evidence>
<dbReference type="Proteomes" id="UP001243286">
    <property type="component" value="Unassembled WGS sequence"/>
</dbReference>
<evidence type="ECO:0000313" key="3">
    <source>
        <dbReference type="Proteomes" id="UP001243286"/>
    </source>
</evidence>
<comment type="caution">
    <text evidence="2">The sequence shown here is derived from an EMBL/GenBank/DDBJ whole genome shotgun (WGS) entry which is preliminary data.</text>
</comment>
<keyword evidence="1" id="KW-0472">Membrane</keyword>
<gene>
    <name evidence="2" type="ORF">QK289_01360</name>
</gene>
<reference evidence="2 3" key="1">
    <citation type="submission" date="2023-04" db="EMBL/GenBank/DDBJ databases">
        <title>Antarctic isolates genomes.</title>
        <authorList>
            <person name="Dimov S.G."/>
        </authorList>
    </citation>
    <scope>NUCLEOTIDE SEQUENCE [LARGE SCALE GENOMIC DNA]</scope>
    <source>
        <strain evidence="2 3">AL19</strain>
    </source>
</reference>
<keyword evidence="1" id="KW-1133">Transmembrane helix</keyword>
<dbReference type="RefSeq" id="WP_014971250.1">
    <property type="nucleotide sequence ID" value="NZ_JASBQV010000001.1"/>
</dbReference>
<feature type="transmembrane region" description="Helical" evidence="1">
    <location>
        <begin position="20"/>
        <end position="40"/>
    </location>
</feature>